<proteinExistence type="predicted"/>
<accession>A0A7W6JEK8</accession>
<dbReference type="GO" id="GO:0020037">
    <property type="term" value="F:heme binding"/>
    <property type="evidence" value="ECO:0007669"/>
    <property type="project" value="InterPro"/>
</dbReference>
<keyword evidence="2" id="KW-0964">Secreted</keyword>
<reference evidence="4 5" key="1">
    <citation type="submission" date="2020-08" db="EMBL/GenBank/DDBJ databases">
        <title>Genomic Encyclopedia of Type Strains, Phase IV (KMG-IV): sequencing the most valuable type-strain genomes for metagenomic binning, comparative biology and taxonomic classification.</title>
        <authorList>
            <person name="Goeker M."/>
        </authorList>
    </citation>
    <scope>NUCLEOTIDE SEQUENCE [LARGE SCALE GENOMIC DNA]</scope>
    <source>
        <strain evidence="4 5">DSM 23960</strain>
    </source>
</reference>
<dbReference type="InterPro" id="IPR001343">
    <property type="entry name" value="Hemolysn_Ca-bd"/>
</dbReference>
<name>A0A7W6JEK8_9CAUL</name>
<keyword evidence="3" id="KW-0325">Glycoprotein</keyword>
<dbReference type="InterPro" id="IPR018511">
    <property type="entry name" value="Hemolysin-typ_Ca-bd_CS"/>
</dbReference>
<evidence type="ECO:0000256" key="3">
    <source>
        <dbReference type="ARBA" id="ARBA00023180"/>
    </source>
</evidence>
<dbReference type="Gene3D" id="2.150.10.10">
    <property type="entry name" value="Serralysin-like metalloprotease, C-terminal"/>
    <property type="match status" value="4"/>
</dbReference>
<protein>
    <submittedName>
        <fullName evidence="4">Ca2+-binding RTX toxin-like protein</fullName>
    </submittedName>
</protein>
<dbReference type="Gene3D" id="1.10.640.10">
    <property type="entry name" value="Haem peroxidase domain superfamily, animal type"/>
    <property type="match status" value="1"/>
</dbReference>
<dbReference type="CDD" id="cd09821">
    <property type="entry name" value="An_peroxidase_bacterial_2"/>
    <property type="match status" value="1"/>
</dbReference>
<sequence length="1932" mass="199930">MANFIRSDLAFVLAQIQIAEQHAAVTGSTFNDGTAVTDAELTLGRTSLLSLISGSPNHTFGLRTVSGIFNNLLSNAQTDFGQADNPFPRLTPADYNRQGVDYTPTPNQPGAIVQDTAPRTISNLLVDMTSRNPAATEAYELALEQGLDATATEIEPGVFLYHIPNRAPDEGLSAPFNSWMTLFGQFFDHGLDLVNKGGSGTVFVPLQPDDPLFVPGSPTNFMLLTRANVSGGEAVNATSPFVDQNQTYSSHPSHQVFLRAYSFTGPNGSPEATGKLIQGDNGGMANWADIKAQALQMGIALDDYDVAAIPLVRTDLYGNFIPGANGFPQLLINGTWQSGTPGNPLDATVATKSGHSFLLDIAHGANPFNEQTGQPLPAGQYDAALLNAHFIAGDGRVNENIGLTAVHHVFHSEHNRQVDYSKGIILDSLDDPDFTAAEHLAFLNEWLDVPLSLGAFQALNLANLNPDSFDWNGERLFQAAKFATEMQYQHLVFEDFARKIQPQIDVFVAPVGYDVTVDPSIVAEFAHTVYRFGHSMLTETIDRYDPNFTPDHIGLIQAFLNPVEFDSGGTIDADVAAGAVIRGMTRQVANEIDEFVTDALRNSLLGLPLDLAAINLARGRETGVASLNDARKTFFGMTGDTQLRPYDSWYDLALNLKHEASIINFLAAYGTHTSITSAVSYEAKRDAATAIVMGGAGAPADALDFLNSEGAWANAGTDSITGLDDVDLWIGGLAEKIMPFGGMLGSTFNFVFETQLEALQNGDRFYYLARTAGMNFINELEQNSFASLIMSNTDTEHLPIDVFSTPTYILEVDRLDVDADGSAQFNAGLGNLDPTQAGATPLVDRNPGAGSADPGPLVSYLRYNGGDHVVLGGSALNDTLIASIGDDTIWGDGGNDRIEGGQGNDNIDGGVGNDIITDSGGDDVIKGNTGDDVIHAGPGLNLIIGGVGNDYIITGEDSSEVFGGTGNDFIFGSTFNEGMQGNEGDDWIEIGTQDGAPGDNFDPFGRDTIDGHDVFFGNGGFDEYVAEGGDDIMTGSFGVNRMEGMSGFDWAAYYTLPSVYADLNLPAFDETPIPPTPNTATDRYANVEGLSGSAGNDVLFGSDVADLAAQEVVGGVLQFVEGARGSVLNAAGIARIAGLQDVVGVGVTSFSTGNIILGGSGSDVIEGRAGNDILDGDRYLNCRIGVFDALGVQIATFAGMSGALNAAMIAGTYNPGQLRIVREVLVGGAVGDIDVARFSGLREDYDVVNNGDGSYTVIHARGTAADGTDVLRNFEFMRFSDGLTGTVDFAMGALDTASAHADAFSTGETGTLNGNVFDNNGGGADATIPAGNILAVNALNGSLAAVGVATVLASGATVTLNTNGTFSYNPGNIFRSLPGPLSGAANSTATDSFSYTLFGGNTATVTIIINGQDGNGDVLQGTAGADSLWGGTGNDTLNGLAGLDTANYAQAASGVNVSLNANQASNDGNGGVDTFNSIENVTGSAFNDTLVGNALGNVLSGGLGADTLVGVGGNDSLSGGTGAANTMIGGLGDDHYLVSAADTVIEVAGEGIDTISTTLNAYTQRNNVEHLSFSGTGNFTGTGNTLNNVITGAAGADVLAGLAGNDTLIGGAGIDTVTYASAASAVTANLTGLRATVDGHGGIDVYVSIENLIGSGFADLLVGNTGVNVINGGLERDTILGYAGDDVLHGGSGVSNQLQGGLGDDRYVLTAAGDTIVELAGEGIDSVESLSSYHVMAANVENATYTGVGNFTGVGNAIANVLTGGIGNDMLTGGGGDDTINGGAGQDTAQMAGLLANYTVVAVAGGYQITDSTAGRDGVDTLLGVEQVRFFNGVVALLSNLVAAPAPLVSAKAAAPQVLPADDFVLKSVDLPPVLPALDFDADLSVAASARLALASLRMDHHAHFDGADGPLGSMHHLLGFRDDGRMDDWAF</sequence>
<dbReference type="PANTHER" id="PTHR11475:SF4">
    <property type="entry name" value="CHORION PEROXIDASE"/>
    <property type="match status" value="1"/>
</dbReference>
<gene>
    <name evidence="4" type="ORF">GGR12_002487</name>
</gene>
<dbReference type="PROSITE" id="PS00330">
    <property type="entry name" value="HEMOLYSIN_CALCIUM"/>
    <property type="match status" value="3"/>
</dbReference>
<dbReference type="GO" id="GO:0004601">
    <property type="term" value="F:peroxidase activity"/>
    <property type="evidence" value="ECO:0007669"/>
    <property type="project" value="InterPro"/>
</dbReference>
<dbReference type="PRINTS" id="PR00313">
    <property type="entry name" value="CABNDNGRPT"/>
</dbReference>
<keyword evidence="5" id="KW-1185">Reference proteome</keyword>
<dbReference type="InterPro" id="IPR011049">
    <property type="entry name" value="Serralysin-like_metalloprot_C"/>
</dbReference>
<dbReference type="InterPro" id="IPR037120">
    <property type="entry name" value="Haem_peroxidase_sf_animal"/>
</dbReference>
<organism evidence="4 5">
    <name type="scientific">Brevundimonas lenta</name>
    <dbReference type="NCBI Taxonomy" id="424796"/>
    <lineage>
        <taxon>Bacteria</taxon>
        <taxon>Pseudomonadati</taxon>
        <taxon>Pseudomonadota</taxon>
        <taxon>Alphaproteobacteria</taxon>
        <taxon>Caulobacterales</taxon>
        <taxon>Caulobacteraceae</taxon>
        <taxon>Brevundimonas</taxon>
    </lineage>
</organism>
<dbReference type="InterPro" id="IPR019791">
    <property type="entry name" value="Haem_peroxidase_animal"/>
</dbReference>
<evidence type="ECO:0000313" key="4">
    <source>
        <dbReference type="EMBL" id="MBB4083621.1"/>
    </source>
</evidence>
<dbReference type="PANTHER" id="PTHR11475">
    <property type="entry name" value="OXIDASE/PEROXIDASE"/>
    <property type="match status" value="1"/>
</dbReference>
<dbReference type="RefSeq" id="WP_183204697.1">
    <property type="nucleotide sequence ID" value="NZ_BAAAER010000007.1"/>
</dbReference>
<dbReference type="Pfam" id="PF00353">
    <property type="entry name" value="HemolysinCabind"/>
    <property type="match status" value="11"/>
</dbReference>
<comment type="caution">
    <text evidence="4">The sequence shown here is derived from an EMBL/GenBank/DDBJ whole genome shotgun (WGS) entry which is preliminary data.</text>
</comment>
<dbReference type="GO" id="GO:0005509">
    <property type="term" value="F:calcium ion binding"/>
    <property type="evidence" value="ECO:0007669"/>
    <property type="project" value="InterPro"/>
</dbReference>
<evidence type="ECO:0000256" key="2">
    <source>
        <dbReference type="ARBA" id="ARBA00022525"/>
    </source>
</evidence>
<evidence type="ECO:0000256" key="1">
    <source>
        <dbReference type="ARBA" id="ARBA00004613"/>
    </source>
</evidence>
<dbReference type="PROSITE" id="PS50292">
    <property type="entry name" value="PEROXIDASE_3"/>
    <property type="match status" value="1"/>
</dbReference>
<dbReference type="GO" id="GO:0006979">
    <property type="term" value="P:response to oxidative stress"/>
    <property type="evidence" value="ECO:0007669"/>
    <property type="project" value="InterPro"/>
</dbReference>
<dbReference type="SUPFAM" id="SSF51120">
    <property type="entry name" value="beta-Roll"/>
    <property type="match status" value="6"/>
</dbReference>
<dbReference type="Proteomes" id="UP000529946">
    <property type="component" value="Unassembled WGS sequence"/>
</dbReference>
<dbReference type="SUPFAM" id="SSF48113">
    <property type="entry name" value="Heme-dependent peroxidases"/>
    <property type="match status" value="1"/>
</dbReference>
<dbReference type="Pfam" id="PF03098">
    <property type="entry name" value="An_peroxidase"/>
    <property type="match status" value="2"/>
</dbReference>
<dbReference type="EMBL" id="JACIDM010000002">
    <property type="protein sequence ID" value="MBB4083621.1"/>
    <property type="molecule type" value="Genomic_DNA"/>
</dbReference>
<evidence type="ECO:0000313" key="5">
    <source>
        <dbReference type="Proteomes" id="UP000529946"/>
    </source>
</evidence>
<dbReference type="InterPro" id="IPR010255">
    <property type="entry name" value="Haem_peroxidase_sf"/>
</dbReference>
<comment type="subcellular location">
    <subcellularLocation>
        <location evidence="1">Secreted</location>
    </subcellularLocation>
</comment>
<dbReference type="GO" id="GO:0005576">
    <property type="term" value="C:extracellular region"/>
    <property type="evidence" value="ECO:0007669"/>
    <property type="project" value="UniProtKB-SubCell"/>
</dbReference>